<gene>
    <name evidence="3" type="ORF">G7Y89_g14774</name>
</gene>
<evidence type="ECO:0000259" key="2">
    <source>
        <dbReference type="Pfam" id="PF06985"/>
    </source>
</evidence>
<sequence length="1220" mass="137375">MRLLNVKTRKFEDFYSNNIPPYAILSHRWGSKEVTFEDIKSGRLSGWRTPRSWAFKLEGCRLQAKKDNLSYIWIDTCCIDKTNSVELGEAINSMFTWYKNAARCYAYLSDVSSCEDPQMPGSMFRTSKWFTRGWTLQELLAPKELHFYDSKWEPIGTKHELSPIVEEVTGIHRVFLLGSRDSHEAGVAQRMSWAANRVTTRTEDVAYCLLGLFGVTMPMIYGEKEQAFIRLQLEIMKNSDDHSILAWGFTSDPDTAGGNPLAIPGGALATSPADFANSSGVFPCTGYEQQTADLFEFLGGSLRMQVPLVTNSAGQVFGLLNCGLEGDKEKLVGIPLEAGLANESTDNYLRPAGRQSSLFPKSQTQGLKPKLIRIKRNHQASKLKSVTQRNCFYIDGSAAMVKLTDVVPKHRWIDRGMITTSDDSGTETREETLLRFERVLPLGADRGGDDFVVVLVFECRGFRPHVTGHSMILSRHVPLAELAKDLEAIRIHLYGQQSCSNGQAGMRVSVKQEIVAGEGVFVVKLTKLAESSGVETKTVNATEQLAMLRERRENEKLQRVLESQVRDNTRRQELGYILQDTGTLPREVTHGKQIIQSAAQDTVLRLKNAEERVHKAKKKVELKRVPVAKSKVKGEVERVNEKISPDDIVIAVIGVAGSGKTTFIQELTDEKLTINNTLHSDTGEIGVHKCNLQGYGNIWLIDTPGFDNTYRTDAEILRELAIFLTRASEEKIFLTGVIYLHRIQDPRTGHTTMRNIRMFKKLCGKEGLLRTTLVTTFWKSVDEDEGAKRETELLTRDDLLRVIIQVGGKAFRYKQDEKDSAKAVVEYIIKTNLGPEMLYFQKEIEAGKSLSETDAGSEIDGRIERLKRSYELEISELRKELEIVRRRRWTPSNPSSTATSVLSEIKAQQQLKDARTEADLHYLFSESSHNSHDFRHYAVELLKATYLPKKPISSSCNAETSEGSFSWVYRLTDLMEPSKSLDTALFAFCLAQLHITGTGNASLYQCLDQYNTALQHLYSDLDDPERQFREETLAAILVLSTCELFVCPTENGWSVHARGIAEILRLRDPRMASTPAWRHLFSRLRVVCTLEALTKGQAHFLENDIWRQIVTESSFNDALDEVYQMIADIPTLLERAVALSPIDDRNVLLKESAAVAQSILAMVKSVESWHDEFWKASPTPRSWSVPSCTSNLADVDPSNKIFPFCFEFESLSVAVTVVMC</sequence>
<proteinExistence type="predicted"/>
<protein>
    <recommendedName>
        <fullName evidence="5">Heterokaryon incompatibility domain-containing protein</fullName>
    </recommendedName>
</protein>
<dbReference type="AlphaFoldDB" id="A0A8H4QYB9"/>
<dbReference type="PANTHER" id="PTHR10622">
    <property type="entry name" value="HET DOMAIN-CONTAINING PROTEIN"/>
    <property type="match status" value="1"/>
</dbReference>
<feature type="domain" description="G" evidence="1">
    <location>
        <begin position="650"/>
        <end position="707"/>
    </location>
</feature>
<dbReference type="OrthoDB" id="194358at2759"/>
<dbReference type="InterPro" id="IPR006073">
    <property type="entry name" value="GTP-bd"/>
</dbReference>
<dbReference type="Pfam" id="PF11951">
    <property type="entry name" value="Fungal_trans_2"/>
    <property type="match status" value="1"/>
</dbReference>
<evidence type="ECO:0000313" key="4">
    <source>
        <dbReference type="Proteomes" id="UP000566819"/>
    </source>
</evidence>
<dbReference type="Pfam" id="PF01926">
    <property type="entry name" value="MMR_HSR1"/>
    <property type="match status" value="1"/>
</dbReference>
<keyword evidence="4" id="KW-1185">Reference proteome</keyword>
<name>A0A8H4QYB9_9HELO</name>
<dbReference type="Pfam" id="PF06985">
    <property type="entry name" value="HET"/>
    <property type="match status" value="1"/>
</dbReference>
<organism evidence="3 4">
    <name type="scientific">Cudoniella acicularis</name>
    <dbReference type="NCBI Taxonomy" id="354080"/>
    <lineage>
        <taxon>Eukaryota</taxon>
        <taxon>Fungi</taxon>
        <taxon>Dikarya</taxon>
        <taxon>Ascomycota</taxon>
        <taxon>Pezizomycotina</taxon>
        <taxon>Leotiomycetes</taxon>
        <taxon>Helotiales</taxon>
        <taxon>Tricladiaceae</taxon>
        <taxon>Cudoniella</taxon>
    </lineage>
</organism>
<dbReference type="SUPFAM" id="SSF52540">
    <property type="entry name" value="P-loop containing nucleoside triphosphate hydrolases"/>
    <property type="match status" value="1"/>
</dbReference>
<dbReference type="PANTHER" id="PTHR10622:SF10">
    <property type="entry name" value="HET DOMAIN-CONTAINING PROTEIN"/>
    <property type="match status" value="1"/>
</dbReference>
<dbReference type="Proteomes" id="UP000566819">
    <property type="component" value="Unassembled WGS sequence"/>
</dbReference>
<evidence type="ECO:0008006" key="5">
    <source>
        <dbReference type="Google" id="ProtNLM"/>
    </source>
</evidence>
<comment type="caution">
    <text evidence="3">The sequence shown here is derived from an EMBL/GenBank/DDBJ whole genome shotgun (WGS) entry which is preliminary data.</text>
</comment>
<dbReference type="InterPro" id="IPR021858">
    <property type="entry name" value="Fun_TF"/>
</dbReference>
<dbReference type="InterPro" id="IPR010730">
    <property type="entry name" value="HET"/>
</dbReference>
<dbReference type="CDD" id="cd00882">
    <property type="entry name" value="Ras_like_GTPase"/>
    <property type="match status" value="1"/>
</dbReference>
<accession>A0A8H4QYB9</accession>
<reference evidence="3 4" key="1">
    <citation type="submission" date="2020-03" db="EMBL/GenBank/DDBJ databases">
        <title>Draft Genome Sequence of Cudoniella acicularis.</title>
        <authorList>
            <person name="Buettner E."/>
            <person name="Kellner H."/>
        </authorList>
    </citation>
    <scope>NUCLEOTIDE SEQUENCE [LARGE SCALE GENOMIC DNA]</scope>
    <source>
        <strain evidence="3 4">DSM 108380</strain>
    </source>
</reference>
<evidence type="ECO:0000259" key="1">
    <source>
        <dbReference type="Pfam" id="PF01926"/>
    </source>
</evidence>
<dbReference type="EMBL" id="JAAMPI010002046">
    <property type="protein sequence ID" value="KAF4619074.1"/>
    <property type="molecule type" value="Genomic_DNA"/>
</dbReference>
<evidence type="ECO:0000313" key="3">
    <source>
        <dbReference type="EMBL" id="KAF4619074.1"/>
    </source>
</evidence>
<feature type="domain" description="Heterokaryon incompatibility" evidence="2">
    <location>
        <begin position="22"/>
        <end position="115"/>
    </location>
</feature>
<dbReference type="Gene3D" id="3.40.50.300">
    <property type="entry name" value="P-loop containing nucleotide triphosphate hydrolases"/>
    <property type="match status" value="1"/>
</dbReference>
<dbReference type="GO" id="GO:0005525">
    <property type="term" value="F:GTP binding"/>
    <property type="evidence" value="ECO:0007669"/>
    <property type="project" value="InterPro"/>
</dbReference>
<dbReference type="InterPro" id="IPR027417">
    <property type="entry name" value="P-loop_NTPase"/>
</dbReference>